<proteinExistence type="predicted"/>
<dbReference type="InterPro" id="IPR029063">
    <property type="entry name" value="SAM-dependent_MTases_sf"/>
</dbReference>
<evidence type="ECO:0000256" key="1">
    <source>
        <dbReference type="ARBA" id="ARBA00022603"/>
    </source>
</evidence>
<protein>
    <submittedName>
        <fullName evidence="4">L-histidine N(Alpha)-methyltransferase</fullName>
        <ecNumber evidence="4">2.1.1.44</ecNumber>
    </submittedName>
</protein>
<evidence type="ECO:0000259" key="3">
    <source>
        <dbReference type="Pfam" id="PF10017"/>
    </source>
</evidence>
<name>A0A6M8HSJ0_9PROT</name>
<dbReference type="PANTHER" id="PTHR43397:SF1">
    <property type="entry name" value="ERGOTHIONEINE BIOSYNTHESIS PROTEIN 1"/>
    <property type="match status" value="1"/>
</dbReference>
<dbReference type="PIRSF" id="PIRSF018005">
    <property type="entry name" value="UCP018005"/>
    <property type="match status" value="1"/>
</dbReference>
<dbReference type="KEGG" id="lck:HN018_15230"/>
<evidence type="ECO:0000313" key="4">
    <source>
        <dbReference type="EMBL" id="QKE91215.1"/>
    </source>
</evidence>
<dbReference type="Proteomes" id="UP000500767">
    <property type="component" value="Chromosome"/>
</dbReference>
<dbReference type="InterPro" id="IPR017804">
    <property type="entry name" value="MeTrfase_EgtD-like"/>
</dbReference>
<dbReference type="EMBL" id="CP053708">
    <property type="protein sequence ID" value="QKE91215.1"/>
    <property type="molecule type" value="Genomic_DNA"/>
</dbReference>
<evidence type="ECO:0000313" key="5">
    <source>
        <dbReference type="Proteomes" id="UP000500767"/>
    </source>
</evidence>
<gene>
    <name evidence="4" type="primary">egtD</name>
    <name evidence="4" type="ORF">HN018_15230</name>
</gene>
<reference evidence="4 5" key="1">
    <citation type="journal article" date="2014" name="World J. Microbiol. Biotechnol.">
        <title>Biodiversity and physiological characteristics of Antarctic and Arctic lichens-associated bacteria.</title>
        <authorList>
            <person name="Lee Y.M."/>
            <person name="Kim E.H."/>
            <person name="Lee H.K."/>
            <person name="Hong S.G."/>
        </authorList>
    </citation>
    <scope>NUCLEOTIDE SEQUENCE [LARGE SCALE GENOMIC DNA]</scope>
    <source>
        <strain evidence="4 5">PAMC 26569</strain>
    </source>
</reference>
<keyword evidence="1 4" id="KW-0489">Methyltransferase</keyword>
<dbReference type="PANTHER" id="PTHR43397">
    <property type="entry name" value="ERGOTHIONEINE BIOSYNTHESIS PROTEIN 1"/>
    <property type="match status" value="1"/>
</dbReference>
<sequence length="324" mass="35480">MLDDITQPLPGPGVSVLDEILSGLGSRQKTLPAKLFYDEAGCDLFNRITQLPEYYVTRAEVALLDRHAGEIAAHAPRSSSGGATLVEYGASDESKGVRLLDAEGSRFEAYVPIDIAPGALAAIAVRMQASHPRLTLAPVVADFLQPLVLPASVAAFPAMGFFPGSTIGNFRPDMVVRFLEQARQTLSVEQRSCFVIGTDLRKHPARLIPAYDDAQGVTAAFNRNILNHVNRVAEADFKPDAFAHRAIWNEQDGRIEMHLQSLTAQTVRLAGRTIRFSSGETIHTEDSYKHTREGFISLAARAGWRSDAFWTDPDRLFGMHLLLG</sequence>
<organism evidence="4 5">
    <name type="scientific">Lichenicola cladoniae</name>
    <dbReference type="NCBI Taxonomy" id="1484109"/>
    <lineage>
        <taxon>Bacteria</taxon>
        <taxon>Pseudomonadati</taxon>
        <taxon>Pseudomonadota</taxon>
        <taxon>Alphaproteobacteria</taxon>
        <taxon>Acetobacterales</taxon>
        <taxon>Acetobacteraceae</taxon>
        <taxon>Lichenicola</taxon>
    </lineage>
</organism>
<dbReference type="InterPro" id="IPR035094">
    <property type="entry name" value="EgtD"/>
</dbReference>
<dbReference type="AlphaFoldDB" id="A0A6M8HSJ0"/>
<dbReference type="GO" id="GO:0052706">
    <property type="term" value="F:L-histidine N(alpha)-methyltransferase activity"/>
    <property type="evidence" value="ECO:0007669"/>
    <property type="project" value="UniProtKB-EC"/>
</dbReference>
<dbReference type="GO" id="GO:0032259">
    <property type="term" value="P:methylation"/>
    <property type="evidence" value="ECO:0007669"/>
    <property type="project" value="UniProtKB-KW"/>
</dbReference>
<dbReference type="InterPro" id="IPR019257">
    <property type="entry name" value="MeTrfase_dom"/>
</dbReference>
<dbReference type="NCBIfam" id="TIGR03438">
    <property type="entry name" value="egtD_ergothio"/>
    <property type="match status" value="1"/>
</dbReference>
<feature type="domain" description="Histidine-specific methyltransferase SAM-dependent" evidence="3">
    <location>
        <begin position="18"/>
        <end position="322"/>
    </location>
</feature>
<accession>A0A6M8HSJ0</accession>
<dbReference type="Gene3D" id="3.40.50.150">
    <property type="entry name" value="Vaccinia Virus protein VP39"/>
    <property type="match status" value="1"/>
</dbReference>
<dbReference type="EC" id="2.1.1.44" evidence="4"/>
<evidence type="ECO:0000256" key="2">
    <source>
        <dbReference type="ARBA" id="ARBA00022679"/>
    </source>
</evidence>
<dbReference type="RefSeq" id="WP_171833261.1">
    <property type="nucleotide sequence ID" value="NZ_CP053708.1"/>
</dbReference>
<keyword evidence="2 4" id="KW-0808">Transferase</keyword>
<keyword evidence="5" id="KW-1185">Reference proteome</keyword>
<dbReference type="InterPro" id="IPR051128">
    <property type="entry name" value="EgtD_Methyltrsf_superfamily"/>
</dbReference>
<dbReference type="Pfam" id="PF10017">
    <property type="entry name" value="Methyltransf_33"/>
    <property type="match status" value="1"/>
</dbReference>